<name>A0ABW4L5U8_9MICO</name>
<sequence length="131" mass="13678">MAGTGDDGAQSTRRAAQEILDRLASAYTDRPGVDRAAMFGSEAVRVGGKIVGFVTPEGELVVKVPAPRASALVEAGTAARMAIGGRPAREWLGVPLARSGLWADLLEESFAYVSGAYVSESATSPRRRSEA</sequence>
<gene>
    <name evidence="1" type="ORF">ACFSE6_12625</name>
</gene>
<accession>A0ABW4L5U8</accession>
<comment type="caution">
    <text evidence="1">The sequence shown here is derived from an EMBL/GenBank/DDBJ whole genome shotgun (WGS) entry which is preliminary data.</text>
</comment>
<evidence type="ECO:0000313" key="1">
    <source>
        <dbReference type="EMBL" id="MFD1718685.1"/>
    </source>
</evidence>
<dbReference type="Proteomes" id="UP001597277">
    <property type="component" value="Unassembled WGS sequence"/>
</dbReference>
<keyword evidence="2" id="KW-1185">Reference proteome</keyword>
<organism evidence="1 2">
    <name type="scientific">Georgenia deserti</name>
    <dbReference type="NCBI Taxonomy" id="2093781"/>
    <lineage>
        <taxon>Bacteria</taxon>
        <taxon>Bacillati</taxon>
        <taxon>Actinomycetota</taxon>
        <taxon>Actinomycetes</taxon>
        <taxon>Micrococcales</taxon>
        <taxon>Bogoriellaceae</taxon>
        <taxon>Georgenia</taxon>
    </lineage>
</organism>
<dbReference type="EMBL" id="JBHUEE010000006">
    <property type="protein sequence ID" value="MFD1718685.1"/>
    <property type="molecule type" value="Genomic_DNA"/>
</dbReference>
<reference evidence="2" key="1">
    <citation type="journal article" date="2019" name="Int. J. Syst. Evol. Microbiol.">
        <title>The Global Catalogue of Microorganisms (GCM) 10K type strain sequencing project: providing services to taxonomists for standard genome sequencing and annotation.</title>
        <authorList>
            <consortium name="The Broad Institute Genomics Platform"/>
            <consortium name="The Broad Institute Genome Sequencing Center for Infectious Disease"/>
            <person name="Wu L."/>
            <person name="Ma J."/>
        </authorList>
    </citation>
    <scope>NUCLEOTIDE SEQUENCE [LARGE SCALE GENOMIC DNA]</scope>
    <source>
        <strain evidence="2">JCM 17130</strain>
    </source>
</reference>
<dbReference type="RefSeq" id="WP_388007458.1">
    <property type="nucleotide sequence ID" value="NZ_JBHUEE010000006.1"/>
</dbReference>
<evidence type="ECO:0000313" key="2">
    <source>
        <dbReference type="Proteomes" id="UP001597277"/>
    </source>
</evidence>
<proteinExistence type="predicted"/>
<evidence type="ECO:0008006" key="3">
    <source>
        <dbReference type="Google" id="ProtNLM"/>
    </source>
</evidence>
<protein>
    <recommendedName>
        <fullName evidence="3">TfoX N-terminal domain-containing protein</fullName>
    </recommendedName>
</protein>